<feature type="chain" id="PRO_5015752718" evidence="1">
    <location>
        <begin position="20"/>
        <end position="159"/>
    </location>
</feature>
<dbReference type="Proteomes" id="UP000239434">
    <property type="component" value="Unassembled WGS sequence"/>
</dbReference>
<dbReference type="AlphaFoldDB" id="A0A2S9INC4"/>
<dbReference type="InterPro" id="IPR038695">
    <property type="entry name" value="Saro_0823-like_sf"/>
</dbReference>
<keyword evidence="1" id="KW-0732">Signal</keyword>
<dbReference type="Gene3D" id="2.60.120.1140">
    <property type="entry name" value="Protein of unknown function DUF192"/>
    <property type="match status" value="1"/>
</dbReference>
<evidence type="ECO:0000256" key="1">
    <source>
        <dbReference type="SAM" id="SignalP"/>
    </source>
</evidence>
<proteinExistence type="predicted"/>
<feature type="signal peptide" evidence="1">
    <location>
        <begin position="1"/>
        <end position="19"/>
    </location>
</feature>
<dbReference type="PANTHER" id="PTHR37953:SF1">
    <property type="entry name" value="UPF0127 PROTEIN MJ1496"/>
    <property type="match status" value="1"/>
</dbReference>
<evidence type="ECO:0000313" key="3">
    <source>
        <dbReference type="Proteomes" id="UP000239434"/>
    </source>
</evidence>
<keyword evidence="3" id="KW-1185">Reference proteome</keyword>
<name>A0A2S9INC4_9HYPH</name>
<dbReference type="RefSeq" id="WP_105743548.1">
    <property type="nucleotide sequence ID" value="NZ_PVBR01000015.1"/>
</dbReference>
<reference evidence="2 3" key="1">
    <citation type="submission" date="2018-02" db="EMBL/GenBank/DDBJ databases">
        <title>The draft genome of Phyllobacterium sp. 1N-3.</title>
        <authorList>
            <person name="Liu L."/>
            <person name="Li L."/>
            <person name="Zhang X."/>
            <person name="Wang T."/>
            <person name="Liang L."/>
        </authorList>
    </citation>
    <scope>NUCLEOTIDE SEQUENCE [LARGE SCALE GENOMIC DNA]</scope>
    <source>
        <strain evidence="2 3">1N-3</strain>
    </source>
</reference>
<dbReference type="EMBL" id="PVBR01000015">
    <property type="protein sequence ID" value="PRD42018.1"/>
    <property type="molecule type" value="Genomic_DNA"/>
</dbReference>
<protein>
    <submittedName>
        <fullName evidence="2">DUF192 domain-containing protein</fullName>
    </submittedName>
</protein>
<sequence length="159" mass="17776">MPNFLTIFLLLFLVFPARAEMAAPMRLPVDDHQLVFETAKGKVSLDAEIADTDAERMRGLMNRTDLPENRAMLFVFDQTRMVMMWMKNTPLPLDMLFVTRDGAIATIRENTEPFSEAVISSIVPVSFVIELRAGAAKRLGLAMGDMVRHPSICGQCTAQ</sequence>
<dbReference type="PANTHER" id="PTHR37953">
    <property type="entry name" value="UPF0127 PROTEIN MJ1496"/>
    <property type="match status" value="1"/>
</dbReference>
<evidence type="ECO:0000313" key="2">
    <source>
        <dbReference type="EMBL" id="PRD42018.1"/>
    </source>
</evidence>
<comment type="caution">
    <text evidence="2">The sequence shown here is derived from an EMBL/GenBank/DDBJ whole genome shotgun (WGS) entry which is preliminary data.</text>
</comment>
<accession>A0A2S9INC4</accession>
<dbReference type="Pfam" id="PF02643">
    <property type="entry name" value="DUF192"/>
    <property type="match status" value="1"/>
</dbReference>
<organism evidence="2 3">
    <name type="scientific">Phyllobacterium phragmitis</name>
    <dbReference type="NCBI Taxonomy" id="2670329"/>
    <lineage>
        <taxon>Bacteria</taxon>
        <taxon>Pseudomonadati</taxon>
        <taxon>Pseudomonadota</taxon>
        <taxon>Alphaproteobacteria</taxon>
        <taxon>Hyphomicrobiales</taxon>
        <taxon>Phyllobacteriaceae</taxon>
        <taxon>Phyllobacterium</taxon>
    </lineage>
</organism>
<gene>
    <name evidence="2" type="ORF">C5748_19100</name>
</gene>
<dbReference type="InterPro" id="IPR003795">
    <property type="entry name" value="DUF192"/>
</dbReference>